<name>A0A0A9B7M9_ARUDO</name>
<organism evidence="1">
    <name type="scientific">Arundo donax</name>
    <name type="common">Giant reed</name>
    <name type="synonym">Donax arundinaceus</name>
    <dbReference type="NCBI Taxonomy" id="35708"/>
    <lineage>
        <taxon>Eukaryota</taxon>
        <taxon>Viridiplantae</taxon>
        <taxon>Streptophyta</taxon>
        <taxon>Embryophyta</taxon>
        <taxon>Tracheophyta</taxon>
        <taxon>Spermatophyta</taxon>
        <taxon>Magnoliopsida</taxon>
        <taxon>Liliopsida</taxon>
        <taxon>Poales</taxon>
        <taxon>Poaceae</taxon>
        <taxon>PACMAD clade</taxon>
        <taxon>Arundinoideae</taxon>
        <taxon>Arundineae</taxon>
        <taxon>Arundo</taxon>
    </lineage>
</organism>
<accession>A0A0A9B7M9</accession>
<dbReference type="AlphaFoldDB" id="A0A0A9B7M9"/>
<reference evidence="1" key="2">
    <citation type="journal article" date="2015" name="Data Brief">
        <title>Shoot transcriptome of the giant reed, Arundo donax.</title>
        <authorList>
            <person name="Barrero R.A."/>
            <person name="Guerrero F.D."/>
            <person name="Moolhuijzen P."/>
            <person name="Goolsby J.A."/>
            <person name="Tidwell J."/>
            <person name="Bellgard S.E."/>
            <person name="Bellgard M.I."/>
        </authorList>
    </citation>
    <scope>NUCLEOTIDE SEQUENCE</scope>
    <source>
        <tissue evidence="1">Shoot tissue taken approximately 20 cm above the soil surface</tissue>
    </source>
</reference>
<protein>
    <submittedName>
        <fullName evidence="1">Uncharacterized protein</fullName>
    </submittedName>
</protein>
<evidence type="ECO:0000313" key="1">
    <source>
        <dbReference type="EMBL" id="JAD58133.1"/>
    </source>
</evidence>
<reference evidence="1" key="1">
    <citation type="submission" date="2014-09" db="EMBL/GenBank/DDBJ databases">
        <authorList>
            <person name="Magalhaes I.L.F."/>
            <person name="Oliveira U."/>
            <person name="Santos F.R."/>
            <person name="Vidigal T.H.D.A."/>
            <person name="Brescovit A.D."/>
            <person name="Santos A.J."/>
        </authorList>
    </citation>
    <scope>NUCLEOTIDE SEQUENCE</scope>
    <source>
        <tissue evidence="1">Shoot tissue taken approximately 20 cm above the soil surface</tissue>
    </source>
</reference>
<sequence length="34" mass="3862">MKRKPSIKLYPAGISSAAIQSEHIVRKERRCPLP</sequence>
<proteinExistence type="predicted"/>
<dbReference type="EMBL" id="GBRH01239762">
    <property type="protein sequence ID" value="JAD58133.1"/>
    <property type="molecule type" value="Transcribed_RNA"/>
</dbReference>